<dbReference type="PANTHER" id="PTHR43591">
    <property type="entry name" value="METHYLTRANSFERASE"/>
    <property type="match status" value="1"/>
</dbReference>
<evidence type="ECO:0000313" key="3">
    <source>
        <dbReference type="Proteomes" id="UP000186914"/>
    </source>
</evidence>
<dbReference type="GO" id="GO:0008757">
    <property type="term" value="F:S-adenosylmethionine-dependent methyltransferase activity"/>
    <property type="evidence" value="ECO:0007669"/>
    <property type="project" value="InterPro"/>
</dbReference>
<evidence type="ECO:0000313" key="2">
    <source>
        <dbReference type="EMBL" id="SIQ96671.1"/>
    </source>
</evidence>
<evidence type="ECO:0000259" key="1">
    <source>
        <dbReference type="Pfam" id="PF08241"/>
    </source>
</evidence>
<dbReference type="GO" id="GO:0032259">
    <property type="term" value="P:methylation"/>
    <property type="evidence" value="ECO:0007669"/>
    <property type="project" value="UniProtKB-KW"/>
</dbReference>
<dbReference type="Gene3D" id="3.40.50.150">
    <property type="entry name" value="Vaccinia Virus protein VP39"/>
    <property type="match status" value="1"/>
</dbReference>
<dbReference type="CDD" id="cd02440">
    <property type="entry name" value="AdoMet_MTases"/>
    <property type="match status" value="1"/>
</dbReference>
<accession>A0A1N6X343</accession>
<dbReference type="Pfam" id="PF08241">
    <property type="entry name" value="Methyltransf_11"/>
    <property type="match status" value="1"/>
</dbReference>
<feature type="domain" description="Methyltransferase type 11" evidence="1">
    <location>
        <begin position="51"/>
        <end position="138"/>
    </location>
</feature>
<dbReference type="RefSeq" id="WP_076428434.1">
    <property type="nucleotide sequence ID" value="NZ_FTNO01000001.1"/>
</dbReference>
<protein>
    <submittedName>
        <fullName evidence="2">Demethylmenaquinone methyltransferase / 2-methoxy-6-polyprenyl-1,4-benzoquinol methylase</fullName>
    </submittedName>
</protein>
<proteinExistence type="predicted"/>
<dbReference type="InterPro" id="IPR029063">
    <property type="entry name" value="SAM-dependent_MTases_sf"/>
</dbReference>
<dbReference type="SUPFAM" id="SSF53335">
    <property type="entry name" value="S-adenosyl-L-methionine-dependent methyltransferases"/>
    <property type="match status" value="1"/>
</dbReference>
<keyword evidence="2" id="KW-0489">Methyltransferase</keyword>
<dbReference type="EMBL" id="FTNO01000001">
    <property type="protein sequence ID" value="SIQ96671.1"/>
    <property type="molecule type" value="Genomic_DNA"/>
</dbReference>
<dbReference type="OrthoDB" id="1018at2157"/>
<dbReference type="AlphaFoldDB" id="A0A1N6X343"/>
<reference evidence="3" key="1">
    <citation type="submission" date="2017-01" db="EMBL/GenBank/DDBJ databases">
        <authorList>
            <person name="Varghese N."/>
            <person name="Submissions S."/>
        </authorList>
    </citation>
    <scope>NUCLEOTIDE SEQUENCE [LARGE SCALE GENOMIC DNA]</scope>
    <source>
        <strain evidence="3">CGMCC 1.7737</strain>
    </source>
</reference>
<sequence>MSNSDSRPTPTGDVGHFDRFARFYDFFSSPFDADILSEGLAQADRPIERVVDVAGGTGRAARAIDADERIVLDASKKMLAQARRRDLACVRGDASRLPLDSESVDAVVISDALHHIGDAEDALAEVARVLNPGGVLVVREFNPATIRGKLLVRGEHAIGMNSVFFTPEELTRMLADAELVPHVRNRGFDYTVAGVKRTSGTASRTA</sequence>
<gene>
    <name evidence="2" type="ORF">SAMN05421858_0964</name>
</gene>
<keyword evidence="3" id="KW-1185">Reference proteome</keyword>
<keyword evidence="2" id="KW-0808">Transferase</keyword>
<dbReference type="Proteomes" id="UP000186914">
    <property type="component" value="Unassembled WGS sequence"/>
</dbReference>
<name>A0A1N6X343_9EURY</name>
<dbReference type="InterPro" id="IPR013216">
    <property type="entry name" value="Methyltransf_11"/>
</dbReference>
<organism evidence="2 3">
    <name type="scientific">Haladaptatus litoreus</name>
    <dbReference type="NCBI Taxonomy" id="553468"/>
    <lineage>
        <taxon>Archaea</taxon>
        <taxon>Methanobacteriati</taxon>
        <taxon>Methanobacteriota</taxon>
        <taxon>Stenosarchaea group</taxon>
        <taxon>Halobacteria</taxon>
        <taxon>Halobacteriales</taxon>
        <taxon>Haladaptataceae</taxon>
        <taxon>Haladaptatus</taxon>
    </lineage>
</organism>